<dbReference type="RefSeq" id="WP_157335141.1">
    <property type="nucleotide sequence ID" value="NZ_RHLK01000004.1"/>
</dbReference>
<sequence length="77" mass="8580">MIGLAYSAASVLALVAIKFWHFSPALTIATACFFILAAFVCAYMDFRRNKGFNSYMKNVSAAYLIFALLFMYASTNQ</sequence>
<proteinExistence type="predicted"/>
<protein>
    <submittedName>
        <fullName evidence="2">Uncharacterized protein</fullName>
    </submittedName>
</protein>
<keyword evidence="1" id="KW-0472">Membrane</keyword>
<dbReference type="EMBL" id="RHLK01000004">
    <property type="protein sequence ID" value="MVO99838.1"/>
    <property type="molecule type" value="Genomic_DNA"/>
</dbReference>
<dbReference type="OrthoDB" id="2666384at2"/>
<evidence type="ECO:0000313" key="2">
    <source>
        <dbReference type="EMBL" id="MVO99838.1"/>
    </source>
</evidence>
<reference evidence="2 3" key="1">
    <citation type="journal article" date="2019" name="Microorganisms">
        <title>Paenibacillus lutrae sp. nov., A Chitinolytic Species Isolated from A River Otter in Castril Natural Park, Granada, Spain.</title>
        <authorList>
            <person name="Rodriguez M."/>
            <person name="Reina J.C."/>
            <person name="Bejar V."/>
            <person name="Llamas I."/>
        </authorList>
    </citation>
    <scope>NUCLEOTIDE SEQUENCE [LARGE SCALE GENOMIC DNA]</scope>
    <source>
        <strain evidence="2 3">N10</strain>
    </source>
</reference>
<keyword evidence="1" id="KW-1133">Transmembrane helix</keyword>
<dbReference type="AlphaFoldDB" id="A0A7X3FHZ2"/>
<organism evidence="2 3">
    <name type="scientific">Paenibacillus lutrae</name>
    <dbReference type="NCBI Taxonomy" id="2078573"/>
    <lineage>
        <taxon>Bacteria</taxon>
        <taxon>Bacillati</taxon>
        <taxon>Bacillota</taxon>
        <taxon>Bacilli</taxon>
        <taxon>Bacillales</taxon>
        <taxon>Paenibacillaceae</taxon>
        <taxon>Paenibacillus</taxon>
    </lineage>
</organism>
<dbReference type="Proteomes" id="UP000490800">
    <property type="component" value="Unassembled WGS sequence"/>
</dbReference>
<keyword evidence="3" id="KW-1185">Reference proteome</keyword>
<keyword evidence="1" id="KW-0812">Transmembrane</keyword>
<feature type="transmembrane region" description="Helical" evidence="1">
    <location>
        <begin position="58"/>
        <end position="75"/>
    </location>
</feature>
<comment type="caution">
    <text evidence="2">The sequence shown here is derived from an EMBL/GenBank/DDBJ whole genome shotgun (WGS) entry which is preliminary data.</text>
</comment>
<name>A0A7X3FHZ2_9BACL</name>
<evidence type="ECO:0000313" key="3">
    <source>
        <dbReference type="Proteomes" id="UP000490800"/>
    </source>
</evidence>
<accession>A0A7X3FHZ2</accession>
<evidence type="ECO:0000256" key="1">
    <source>
        <dbReference type="SAM" id="Phobius"/>
    </source>
</evidence>
<gene>
    <name evidence="2" type="ORF">EDM21_09885</name>
</gene>
<feature type="transmembrane region" description="Helical" evidence="1">
    <location>
        <begin position="26"/>
        <end position="46"/>
    </location>
</feature>